<keyword evidence="7" id="KW-1185">Reference proteome</keyword>
<dbReference type="InterPro" id="IPR001647">
    <property type="entry name" value="HTH_TetR"/>
</dbReference>
<keyword evidence="1" id="KW-0805">Transcription regulation</keyword>
<dbReference type="SUPFAM" id="SSF46689">
    <property type="entry name" value="Homeodomain-like"/>
    <property type="match status" value="1"/>
</dbReference>
<dbReference type="SUPFAM" id="SSF48498">
    <property type="entry name" value="Tetracyclin repressor-like, C-terminal domain"/>
    <property type="match status" value="1"/>
</dbReference>
<dbReference type="GO" id="GO:0000976">
    <property type="term" value="F:transcription cis-regulatory region binding"/>
    <property type="evidence" value="ECO:0007669"/>
    <property type="project" value="TreeGrafter"/>
</dbReference>
<dbReference type="PROSITE" id="PS50977">
    <property type="entry name" value="HTH_TETR_2"/>
    <property type="match status" value="1"/>
</dbReference>
<dbReference type="Proteomes" id="UP000565724">
    <property type="component" value="Unassembled WGS sequence"/>
</dbReference>
<dbReference type="InterPro" id="IPR009057">
    <property type="entry name" value="Homeodomain-like_sf"/>
</dbReference>
<feature type="domain" description="HTH tetR-type" evidence="5">
    <location>
        <begin position="33"/>
        <end position="93"/>
    </location>
</feature>
<dbReference type="GO" id="GO:0045892">
    <property type="term" value="P:negative regulation of DNA-templated transcription"/>
    <property type="evidence" value="ECO:0007669"/>
    <property type="project" value="InterPro"/>
</dbReference>
<dbReference type="Gene3D" id="1.10.357.10">
    <property type="entry name" value="Tetracycline Repressor, domain 2"/>
    <property type="match status" value="1"/>
</dbReference>
<evidence type="ECO:0000256" key="2">
    <source>
        <dbReference type="ARBA" id="ARBA00023125"/>
    </source>
</evidence>
<dbReference type="GO" id="GO:0003700">
    <property type="term" value="F:DNA-binding transcription factor activity"/>
    <property type="evidence" value="ECO:0007669"/>
    <property type="project" value="TreeGrafter"/>
</dbReference>
<dbReference type="PANTHER" id="PTHR30055:SF151">
    <property type="entry name" value="TRANSCRIPTIONAL REGULATORY PROTEIN"/>
    <property type="match status" value="1"/>
</dbReference>
<organism evidence="6 7">
    <name type="scientific">Cellulomonas humilata</name>
    <dbReference type="NCBI Taxonomy" id="144055"/>
    <lineage>
        <taxon>Bacteria</taxon>
        <taxon>Bacillati</taxon>
        <taxon>Actinomycetota</taxon>
        <taxon>Actinomycetes</taxon>
        <taxon>Micrococcales</taxon>
        <taxon>Cellulomonadaceae</taxon>
        <taxon>Cellulomonas</taxon>
    </lineage>
</organism>
<dbReference type="Pfam" id="PF02909">
    <property type="entry name" value="TetR_C_1"/>
    <property type="match status" value="1"/>
</dbReference>
<name>A0A7Y6DZ57_9CELL</name>
<keyword evidence="2 4" id="KW-0238">DNA-binding</keyword>
<evidence type="ECO:0000256" key="3">
    <source>
        <dbReference type="ARBA" id="ARBA00023163"/>
    </source>
</evidence>
<evidence type="ECO:0000256" key="1">
    <source>
        <dbReference type="ARBA" id="ARBA00023015"/>
    </source>
</evidence>
<feature type="DNA-binding region" description="H-T-H motif" evidence="4">
    <location>
        <begin position="56"/>
        <end position="75"/>
    </location>
</feature>
<dbReference type="Pfam" id="PF00440">
    <property type="entry name" value="TetR_N"/>
    <property type="match status" value="1"/>
</dbReference>
<gene>
    <name evidence="6" type="ORF">HP550_17800</name>
</gene>
<accession>A0A7Y6DZ57</accession>
<dbReference type="InterPro" id="IPR050109">
    <property type="entry name" value="HTH-type_TetR-like_transc_reg"/>
</dbReference>
<protein>
    <submittedName>
        <fullName evidence="6">TetR/AcrR family transcriptional regulator</fullName>
    </submittedName>
</protein>
<proteinExistence type="predicted"/>
<dbReference type="PANTHER" id="PTHR30055">
    <property type="entry name" value="HTH-TYPE TRANSCRIPTIONAL REGULATOR RUTR"/>
    <property type="match status" value="1"/>
</dbReference>
<evidence type="ECO:0000259" key="5">
    <source>
        <dbReference type="PROSITE" id="PS50977"/>
    </source>
</evidence>
<dbReference type="InterPro" id="IPR036271">
    <property type="entry name" value="Tet_transcr_reg_TetR-rel_C_sf"/>
</dbReference>
<dbReference type="Gene3D" id="1.10.10.60">
    <property type="entry name" value="Homeodomain-like"/>
    <property type="match status" value="1"/>
</dbReference>
<dbReference type="EMBL" id="JABMCI010000070">
    <property type="protein sequence ID" value="NUU19105.1"/>
    <property type="molecule type" value="Genomic_DNA"/>
</dbReference>
<dbReference type="InterPro" id="IPR004111">
    <property type="entry name" value="Repressor_TetR_C"/>
</dbReference>
<reference evidence="6 7" key="1">
    <citation type="submission" date="2020-05" db="EMBL/GenBank/DDBJ databases">
        <title>Genome Sequencing of Type Strains.</title>
        <authorList>
            <person name="Lemaire J.F."/>
            <person name="Inderbitzin P."/>
            <person name="Gregorio O.A."/>
            <person name="Collins S.B."/>
            <person name="Wespe N."/>
            <person name="Knight-Connoni V."/>
        </authorList>
    </citation>
    <scope>NUCLEOTIDE SEQUENCE [LARGE SCALE GENOMIC DNA]</scope>
    <source>
        <strain evidence="6 7">ATCC 25174</strain>
    </source>
</reference>
<keyword evidence="3" id="KW-0804">Transcription</keyword>
<evidence type="ECO:0000313" key="7">
    <source>
        <dbReference type="Proteomes" id="UP000565724"/>
    </source>
</evidence>
<comment type="caution">
    <text evidence="6">The sequence shown here is derived from an EMBL/GenBank/DDBJ whole genome shotgun (WGS) entry which is preliminary data.</text>
</comment>
<evidence type="ECO:0000313" key="6">
    <source>
        <dbReference type="EMBL" id="NUU19105.1"/>
    </source>
</evidence>
<sequence>MARHPRLTREDRPVAPDAVWLRAEGSGIGRPPRYTRDTVTVAAVRAADRDGLAVLTMRSVAAELGTGGGSLYRHVAGRNELVDLMVDHVAGEYQLPAPSGRWLDDLVALAVQGLAIHQRHPWLTEVVGTPVVGPNGLRLSEHVLAVLDAHPAGDSQKLVAYAVMNALISSFARTLHGTPDPERSQAQAAYVAHVLARGEHPHLAALSPESPQGPDEVFPDVIRRVLVGLLEP</sequence>
<evidence type="ECO:0000256" key="4">
    <source>
        <dbReference type="PROSITE-ProRule" id="PRU00335"/>
    </source>
</evidence>
<dbReference type="AlphaFoldDB" id="A0A7Y6DZ57"/>